<dbReference type="PANTHER" id="PTHR11070:SF2">
    <property type="entry name" value="ATP-DEPENDENT DNA HELICASE SRS2"/>
    <property type="match status" value="1"/>
</dbReference>
<proteinExistence type="predicted"/>
<dbReference type="Pfam" id="PF13245">
    <property type="entry name" value="AAA_19"/>
    <property type="match status" value="1"/>
</dbReference>
<dbReference type="Proteomes" id="UP000621436">
    <property type="component" value="Unassembled WGS sequence"/>
</dbReference>
<protein>
    <submittedName>
        <fullName evidence="2">NERD domain-containing protein/DEAD/DEAH box helicase</fullName>
    </submittedName>
</protein>
<reference evidence="2" key="1">
    <citation type="submission" date="2020-11" db="EMBL/GenBank/DDBJ databases">
        <title>Halonatronomonas betainensis gen. nov., sp. nov. a novel haloalkaliphilic representative of the family Halanaerobiacae capable of betaine degradation.</title>
        <authorList>
            <person name="Boltyanskaya Y."/>
            <person name="Kevbrin V."/>
            <person name="Detkova E."/>
            <person name="Grouzdev D.S."/>
            <person name="Koziaeva V."/>
            <person name="Zhilina T."/>
        </authorList>
    </citation>
    <scope>NUCLEOTIDE SEQUENCE</scope>
    <source>
        <strain evidence="2">Z-7014</strain>
    </source>
</reference>
<dbReference type="SUPFAM" id="SSF52540">
    <property type="entry name" value="P-loop containing nucleoside triphosphate hydrolases"/>
    <property type="match status" value="1"/>
</dbReference>
<feature type="domain" description="NERD" evidence="1">
    <location>
        <begin position="16"/>
        <end position="125"/>
    </location>
</feature>
<dbReference type="Gene3D" id="3.40.50.300">
    <property type="entry name" value="P-loop containing nucleotide triphosphate hydrolases"/>
    <property type="match status" value="2"/>
</dbReference>
<accession>A0A931ARZ0</accession>
<dbReference type="EMBL" id="JADPIE010000001">
    <property type="protein sequence ID" value="MBF8435519.1"/>
    <property type="molecule type" value="Genomic_DNA"/>
</dbReference>
<keyword evidence="3" id="KW-1185">Reference proteome</keyword>
<dbReference type="InterPro" id="IPR000212">
    <property type="entry name" value="DNA_helicase_UvrD/REP"/>
</dbReference>
<comment type="caution">
    <text evidence="2">The sequence shown here is derived from an EMBL/GenBank/DDBJ whole genome shotgun (WGS) entry which is preliminary data.</text>
</comment>
<dbReference type="Pfam" id="PF08378">
    <property type="entry name" value="NERD"/>
    <property type="match status" value="1"/>
</dbReference>
<dbReference type="AlphaFoldDB" id="A0A931ARZ0"/>
<dbReference type="InterPro" id="IPR011528">
    <property type="entry name" value="NERD"/>
</dbReference>
<dbReference type="GO" id="GO:0003677">
    <property type="term" value="F:DNA binding"/>
    <property type="evidence" value="ECO:0007669"/>
    <property type="project" value="InterPro"/>
</dbReference>
<keyword evidence="2" id="KW-0378">Hydrolase</keyword>
<organism evidence="2 3">
    <name type="scientific">Halonatronomonas betaini</name>
    <dbReference type="NCBI Taxonomy" id="2778430"/>
    <lineage>
        <taxon>Bacteria</taxon>
        <taxon>Bacillati</taxon>
        <taxon>Bacillota</taxon>
        <taxon>Clostridia</taxon>
        <taxon>Halanaerobiales</taxon>
        <taxon>Halarsenatibacteraceae</taxon>
        <taxon>Halonatronomonas</taxon>
    </lineage>
</organism>
<name>A0A931ARZ0_9FIRM</name>
<keyword evidence="2" id="KW-0547">Nucleotide-binding</keyword>
<evidence type="ECO:0000313" key="2">
    <source>
        <dbReference type="EMBL" id="MBF8435519.1"/>
    </source>
</evidence>
<dbReference type="GO" id="GO:0005524">
    <property type="term" value="F:ATP binding"/>
    <property type="evidence" value="ECO:0007669"/>
    <property type="project" value="InterPro"/>
</dbReference>
<evidence type="ECO:0000259" key="1">
    <source>
        <dbReference type="Pfam" id="PF08378"/>
    </source>
</evidence>
<dbReference type="PANTHER" id="PTHR11070">
    <property type="entry name" value="UVRD / RECB / PCRA DNA HELICASE FAMILY MEMBER"/>
    <property type="match status" value="1"/>
</dbReference>
<dbReference type="InterPro" id="IPR027417">
    <property type="entry name" value="P-loop_NTPase"/>
</dbReference>
<keyword evidence="2" id="KW-0067">ATP-binding</keyword>
<gene>
    <name evidence="2" type="ORF">I0Q91_00375</name>
</gene>
<evidence type="ECO:0000313" key="3">
    <source>
        <dbReference type="Proteomes" id="UP000621436"/>
    </source>
</evidence>
<dbReference type="RefSeq" id="WP_270452148.1">
    <property type="nucleotide sequence ID" value="NZ_JADPIE010000001.1"/>
</dbReference>
<keyword evidence="2" id="KW-0347">Helicase</keyword>
<sequence>MAIMYPKDIESMKYTESEKVFYNTLENQLSDDYHVFFSISWLDEVDGVRENSECDFLIFNSQYGFITIEVKGGHGIEYKNGNWKLIYDYDDNNNINDYRKLKKSPFQQSRKSMYYFKNYYQEQYNENYRGVYGYAVAFPFYSVEAKDLNSEAVDNIIIDYNDLDNIETKLNQIYHYWKGYRNRFTYLSSSEKKQFIKLVNKRIALSAAAGALIDHKQKQLKEINRIQDAFISFIKNYNQAFITGGAGTGKTWIAMKKARNLIEKNNQVLFLCYNSKLANFIDMKLRDTKIKVLTINKLLYNILGNKNYNKMMNDKNFDVISHIDFDVITNYDSIIIDEGQDFKEDWAFIVKGLLEDNKNSELYVFYDFDQNIFGNDFGEEFMIDNPPFILNENLRNTSNIFNWTAKKTGYGQNQKPNILEGAEPEVSSFNKNNQARRFLNQLLNQLILNEKVSNKSLVILSNRLKENSILSNKTEIGSFKIKEKLPWELNNENEISYITLQSFKGLESDVVIYLNHSEESYNLDYDIKKYEYVAYTRARFYLYVLNINN</sequence>
<dbReference type="GO" id="GO:0043138">
    <property type="term" value="F:3'-5' DNA helicase activity"/>
    <property type="evidence" value="ECO:0007669"/>
    <property type="project" value="TreeGrafter"/>
</dbReference>
<dbReference type="GO" id="GO:0000725">
    <property type="term" value="P:recombinational repair"/>
    <property type="evidence" value="ECO:0007669"/>
    <property type="project" value="TreeGrafter"/>
</dbReference>